<dbReference type="Proteomes" id="UP000887580">
    <property type="component" value="Unplaced"/>
</dbReference>
<evidence type="ECO:0000313" key="2">
    <source>
        <dbReference type="WBParaSite" id="PS1159_v2.g17232.t1"/>
    </source>
</evidence>
<proteinExistence type="predicted"/>
<accession>A0AC35FID8</accession>
<evidence type="ECO:0000313" key="1">
    <source>
        <dbReference type="Proteomes" id="UP000887580"/>
    </source>
</evidence>
<name>A0AC35FID8_9BILA</name>
<reference evidence="2" key="1">
    <citation type="submission" date="2022-11" db="UniProtKB">
        <authorList>
            <consortium name="WormBaseParasite"/>
        </authorList>
    </citation>
    <scope>IDENTIFICATION</scope>
</reference>
<dbReference type="WBParaSite" id="PS1159_v2.g17232.t1">
    <property type="protein sequence ID" value="PS1159_v2.g17232.t1"/>
    <property type="gene ID" value="PS1159_v2.g17232"/>
</dbReference>
<protein>
    <submittedName>
        <fullName evidence="2">BTB domain-containing protein</fullName>
    </submittedName>
</protein>
<organism evidence="1 2">
    <name type="scientific">Panagrolaimus sp. PS1159</name>
    <dbReference type="NCBI Taxonomy" id="55785"/>
    <lineage>
        <taxon>Eukaryota</taxon>
        <taxon>Metazoa</taxon>
        <taxon>Ecdysozoa</taxon>
        <taxon>Nematoda</taxon>
        <taxon>Chromadorea</taxon>
        <taxon>Rhabditida</taxon>
        <taxon>Tylenchina</taxon>
        <taxon>Panagrolaimomorpha</taxon>
        <taxon>Panagrolaimoidea</taxon>
        <taxon>Panagrolaimidae</taxon>
        <taxon>Panagrolaimus</taxon>
    </lineage>
</organism>
<sequence length="323" mass="38047">MSLQSSEDTLKLYTIKKEFFIRKHVFAYRGRYVSKLQTFDGMQHVTFQVKMRKKRSTKNCSDDYWGIYVKVNAPVPLECYGSFNLDSEQNEVHECCDGIIDQRYDEIGIDEFIHHNYFMMKSAGFFFNREAKITVKLTFSYTSKADQELCEPIKMIQNNEWLKRFRNHGEKDFKFIVENESIEIHKFFITLESPVIAAMLENENFIETRTGEMIITDFGSEIVKAVVEFCYGEDISNIMDLTDCAVDILLFAHKYDMKNLKSTFEEYYCKKLTRYNVGKILEAVNKVNANKCIAFIQNLPRNQRKDIAYGGELLDYELRQLFM</sequence>